<name>A0ABR1XFZ0_9PEZI</name>
<feature type="compositionally biased region" description="Basic and acidic residues" evidence="1">
    <location>
        <begin position="25"/>
        <end position="43"/>
    </location>
</feature>
<proteinExistence type="predicted"/>
<evidence type="ECO:0000313" key="2">
    <source>
        <dbReference type="EMBL" id="KAK8153117.1"/>
    </source>
</evidence>
<reference evidence="2 3" key="1">
    <citation type="journal article" date="2022" name="G3 (Bethesda)">
        <title>Enemy or ally: a genomic approach to elucidate the lifestyle of Phyllosticta citrichinaensis.</title>
        <authorList>
            <person name="Buijs V.A."/>
            <person name="Groenewald J.Z."/>
            <person name="Haridas S."/>
            <person name="LaButti K.M."/>
            <person name="Lipzen A."/>
            <person name="Martin F.M."/>
            <person name="Barry K."/>
            <person name="Grigoriev I.V."/>
            <person name="Crous P.W."/>
            <person name="Seidl M.F."/>
        </authorList>
    </citation>
    <scope>NUCLEOTIDE SEQUENCE [LARGE SCALE GENOMIC DNA]</scope>
    <source>
        <strain evidence="2 3">CBS 129764</strain>
    </source>
</reference>
<accession>A0ABR1XFZ0</accession>
<gene>
    <name evidence="2" type="ORF">IWX90DRAFT_81429</name>
</gene>
<feature type="region of interest" description="Disordered" evidence="1">
    <location>
        <begin position="22"/>
        <end position="56"/>
    </location>
</feature>
<comment type="caution">
    <text evidence="2">The sequence shown here is derived from an EMBL/GenBank/DDBJ whole genome shotgun (WGS) entry which is preliminary data.</text>
</comment>
<organism evidence="2 3">
    <name type="scientific">Phyllosticta citrichinensis</name>
    <dbReference type="NCBI Taxonomy" id="1130410"/>
    <lineage>
        <taxon>Eukaryota</taxon>
        <taxon>Fungi</taxon>
        <taxon>Dikarya</taxon>
        <taxon>Ascomycota</taxon>
        <taxon>Pezizomycotina</taxon>
        <taxon>Dothideomycetes</taxon>
        <taxon>Dothideomycetes incertae sedis</taxon>
        <taxon>Botryosphaeriales</taxon>
        <taxon>Phyllostictaceae</taxon>
        <taxon>Phyllosticta</taxon>
    </lineage>
</organism>
<sequence>MSFLSQALSNALISAHFRPSLPSFHRADRQPQHCNSEKAKAERNEEEPQGLPNTAPGMSSPCLALGVWCGLVLDRHHAPRHTTAVCMRSVMAVAANNRSKETEERGRANAHPPTWLARTAVSPRLLACLLSPSRSWLASALDTTARGKCLTVVVWAKSKALCLPAAAAVSVATTTTTSQHLSSLASSTSAARQIRNRWRAAHQLGCLGTQPTYLPCLSMS</sequence>
<evidence type="ECO:0000256" key="1">
    <source>
        <dbReference type="SAM" id="MobiDB-lite"/>
    </source>
</evidence>
<dbReference type="Proteomes" id="UP001456524">
    <property type="component" value="Unassembled WGS sequence"/>
</dbReference>
<dbReference type="EMBL" id="JBBWUH010000013">
    <property type="protein sequence ID" value="KAK8153117.1"/>
    <property type="molecule type" value="Genomic_DNA"/>
</dbReference>
<evidence type="ECO:0000313" key="3">
    <source>
        <dbReference type="Proteomes" id="UP001456524"/>
    </source>
</evidence>
<protein>
    <submittedName>
        <fullName evidence="2">Uncharacterized protein</fullName>
    </submittedName>
</protein>
<keyword evidence="3" id="KW-1185">Reference proteome</keyword>